<accession>A0ACA9M2G5</accession>
<name>A0ACA9M2G5_9GLOM</name>
<sequence length="299" mass="33919">MGNHHSLLKRANKKRNRLRSSSSELGGTQSCASSFTSNNSSGTSSNYFLRDSEDEFDRLQRVHFFSKHFFDGKNLSAPCTKVLEDGCMVLDIGCGSGAWALDCATEFQKSTFVGVDISPMFPMTIKPYNTMFIQVNALEGLPFESNTFEIVHLGNMGFCFTEEQWTQIVNHFQQQIPEVIRVIKPDGWIEVCELSLRMQDTGPCMTQILAATRSYLDELKINIDFIERMKDWLTENVRTVTDVQEIIVSRSVGGSKLGDIYAENSTPAMKNISPHVSRIMNITEDEYDKMVEEFQKEIK</sequence>
<evidence type="ECO:0000313" key="1">
    <source>
        <dbReference type="EMBL" id="CAG8561623.1"/>
    </source>
</evidence>
<protein>
    <submittedName>
        <fullName evidence="1">11777_t:CDS:1</fullName>
    </submittedName>
</protein>
<gene>
    <name evidence="1" type="ORF">ACOLOM_LOCUS5258</name>
</gene>
<keyword evidence="2" id="KW-1185">Reference proteome</keyword>
<dbReference type="EMBL" id="CAJVPT010009431">
    <property type="protein sequence ID" value="CAG8561623.1"/>
    <property type="molecule type" value="Genomic_DNA"/>
</dbReference>
<organism evidence="1 2">
    <name type="scientific">Acaulospora colombiana</name>
    <dbReference type="NCBI Taxonomy" id="27376"/>
    <lineage>
        <taxon>Eukaryota</taxon>
        <taxon>Fungi</taxon>
        <taxon>Fungi incertae sedis</taxon>
        <taxon>Mucoromycota</taxon>
        <taxon>Glomeromycotina</taxon>
        <taxon>Glomeromycetes</taxon>
        <taxon>Diversisporales</taxon>
        <taxon>Acaulosporaceae</taxon>
        <taxon>Acaulospora</taxon>
    </lineage>
</organism>
<feature type="non-terminal residue" evidence="1">
    <location>
        <position position="299"/>
    </location>
</feature>
<comment type="caution">
    <text evidence="1">The sequence shown here is derived from an EMBL/GenBank/DDBJ whole genome shotgun (WGS) entry which is preliminary data.</text>
</comment>
<evidence type="ECO:0000313" key="2">
    <source>
        <dbReference type="Proteomes" id="UP000789525"/>
    </source>
</evidence>
<proteinExistence type="predicted"/>
<dbReference type="Proteomes" id="UP000789525">
    <property type="component" value="Unassembled WGS sequence"/>
</dbReference>
<reference evidence="1" key="1">
    <citation type="submission" date="2021-06" db="EMBL/GenBank/DDBJ databases">
        <authorList>
            <person name="Kallberg Y."/>
            <person name="Tangrot J."/>
            <person name="Rosling A."/>
        </authorList>
    </citation>
    <scope>NUCLEOTIDE SEQUENCE</scope>
    <source>
        <strain evidence="1">CL356</strain>
    </source>
</reference>